<dbReference type="SUPFAM" id="SSF53590">
    <property type="entry name" value="Nucleoside hydrolase"/>
    <property type="match status" value="1"/>
</dbReference>
<dbReference type="GO" id="GO:0006152">
    <property type="term" value="P:purine nucleoside catabolic process"/>
    <property type="evidence" value="ECO:0007669"/>
    <property type="project" value="TreeGrafter"/>
</dbReference>
<dbReference type="InterPro" id="IPR023186">
    <property type="entry name" value="IUNH"/>
</dbReference>
<dbReference type="InterPro" id="IPR036452">
    <property type="entry name" value="Ribo_hydro-like"/>
</dbReference>
<dbReference type="PANTHER" id="PTHR12304">
    <property type="entry name" value="INOSINE-URIDINE PREFERRING NUCLEOSIDE HYDROLASE"/>
    <property type="match status" value="1"/>
</dbReference>
<dbReference type="InterPro" id="IPR001910">
    <property type="entry name" value="Inosine/uridine_hydrolase_dom"/>
</dbReference>
<accession>A0A4Q8AR69</accession>
<gene>
    <name evidence="4" type="ORF">EV379_2947</name>
</gene>
<organism evidence="4 5">
    <name type="scientific">Microterricola gilva</name>
    <dbReference type="NCBI Taxonomy" id="393267"/>
    <lineage>
        <taxon>Bacteria</taxon>
        <taxon>Bacillati</taxon>
        <taxon>Actinomycetota</taxon>
        <taxon>Actinomycetes</taxon>
        <taxon>Micrococcales</taxon>
        <taxon>Microbacteriaceae</taxon>
        <taxon>Microterricola</taxon>
    </lineage>
</organism>
<evidence type="ECO:0000313" key="4">
    <source>
        <dbReference type="EMBL" id="RZU66585.1"/>
    </source>
</evidence>
<evidence type="ECO:0000259" key="3">
    <source>
        <dbReference type="Pfam" id="PF01156"/>
    </source>
</evidence>
<dbReference type="Pfam" id="PF01156">
    <property type="entry name" value="IU_nuc_hydro"/>
    <property type="match status" value="1"/>
</dbReference>
<dbReference type="Gene3D" id="3.90.245.10">
    <property type="entry name" value="Ribonucleoside hydrolase-like"/>
    <property type="match status" value="1"/>
</dbReference>
<reference evidence="4 5" key="1">
    <citation type="submission" date="2019-02" db="EMBL/GenBank/DDBJ databases">
        <title>Sequencing the genomes of 1000 actinobacteria strains.</title>
        <authorList>
            <person name="Klenk H.-P."/>
        </authorList>
    </citation>
    <scope>NUCLEOTIDE SEQUENCE [LARGE SCALE GENOMIC DNA]</scope>
    <source>
        <strain evidence="4 5">DSM 18319</strain>
    </source>
</reference>
<dbReference type="GO" id="GO:0005829">
    <property type="term" value="C:cytosol"/>
    <property type="evidence" value="ECO:0007669"/>
    <property type="project" value="TreeGrafter"/>
</dbReference>
<dbReference type="PANTHER" id="PTHR12304:SF4">
    <property type="entry name" value="URIDINE NUCLEOSIDASE"/>
    <property type="match status" value="1"/>
</dbReference>
<dbReference type="EMBL" id="SHLC01000001">
    <property type="protein sequence ID" value="RZU66585.1"/>
    <property type="molecule type" value="Genomic_DNA"/>
</dbReference>
<keyword evidence="5" id="KW-1185">Reference proteome</keyword>
<dbReference type="PROSITE" id="PS01247">
    <property type="entry name" value="IUNH"/>
    <property type="match status" value="1"/>
</dbReference>
<proteinExistence type="predicted"/>
<evidence type="ECO:0000256" key="2">
    <source>
        <dbReference type="ARBA" id="ARBA00023295"/>
    </source>
</evidence>
<feature type="domain" description="Inosine/uridine-preferring nucleoside hydrolase" evidence="3">
    <location>
        <begin position="4"/>
        <end position="303"/>
    </location>
</feature>
<keyword evidence="2" id="KW-0326">Glycosidase</keyword>
<comment type="caution">
    <text evidence="4">The sequence shown here is derived from an EMBL/GenBank/DDBJ whole genome shotgun (WGS) entry which is preliminary data.</text>
</comment>
<dbReference type="AlphaFoldDB" id="A0A4Q8AR69"/>
<dbReference type="GO" id="GO:0008477">
    <property type="term" value="F:purine nucleosidase activity"/>
    <property type="evidence" value="ECO:0007669"/>
    <property type="project" value="TreeGrafter"/>
</dbReference>
<protein>
    <submittedName>
        <fullName evidence="4">Purine nucleosidase/ribosylpyrimidine nucleosidase</fullName>
    </submittedName>
</protein>
<dbReference type="RefSeq" id="WP_207226264.1">
    <property type="nucleotide sequence ID" value="NZ_SHLC01000001.1"/>
</dbReference>
<dbReference type="GO" id="GO:0045437">
    <property type="term" value="F:uridine nucleosidase activity"/>
    <property type="evidence" value="ECO:0007669"/>
    <property type="project" value="UniProtKB-ARBA"/>
</dbReference>
<dbReference type="Proteomes" id="UP000291483">
    <property type="component" value="Unassembled WGS sequence"/>
</dbReference>
<evidence type="ECO:0000256" key="1">
    <source>
        <dbReference type="ARBA" id="ARBA00022801"/>
    </source>
</evidence>
<keyword evidence="1" id="KW-0378">Hydrolase</keyword>
<dbReference type="InterPro" id="IPR015910">
    <property type="entry name" value="I/U_nuclsd_hydro_CS"/>
</dbReference>
<name>A0A4Q8AR69_9MICO</name>
<sequence length="311" mass="32714">MRKIILDVDTGNDDAVAIMMAGLHPDLTLLGCTTVAGNLPVANTTENTLRVLHHIGRSDVPVFRGLGAPFAPHPFPTPAEFVSSATPVHQEELELAPSPVAVDPTPAVEWLVETLRAATERITLVPVGPLTNIAAAITIAPEIVDAVDEIVIMGGSASHGNETSQAEFNIFQDPVAAHVVMNAGFDRLTLVTLDATRHARVSAAQCRELEALGTAGAMATAQILDYYIRGNGNSSPDGAAVHDALCVAYLLDPAVIEVARLHVAIDTVGFHSYGRTLIDLTGISGQRPNSSVALKADSARFFELLRGTLAA</sequence>
<evidence type="ECO:0000313" key="5">
    <source>
        <dbReference type="Proteomes" id="UP000291483"/>
    </source>
</evidence>